<proteinExistence type="predicted"/>
<evidence type="ECO:0000313" key="1">
    <source>
        <dbReference type="EMBL" id="KAJ3665458.1"/>
    </source>
</evidence>
<evidence type="ECO:0000313" key="2">
    <source>
        <dbReference type="Proteomes" id="UP001168821"/>
    </source>
</evidence>
<sequence>MRMFICNSGFSSELGCLADCVLCGMDVSLIVAAVRANGPDKWANGPDKWANGPDKWANGHGKTPFAPLSLRLLTLRSSFFTQFCFLFIFKFPATSS</sequence>
<dbReference type="AlphaFoldDB" id="A0AA38IY60"/>
<reference evidence="1" key="1">
    <citation type="journal article" date="2023" name="G3 (Bethesda)">
        <title>Whole genome assemblies of Zophobas morio and Tenebrio molitor.</title>
        <authorList>
            <person name="Kaur S."/>
            <person name="Stinson S.A."/>
            <person name="diCenzo G.C."/>
        </authorList>
    </citation>
    <scope>NUCLEOTIDE SEQUENCE</scope>
    <source>
        <strain evidence="1">QUZm001</strain>
    </source>
</reference>
<keyword evidence="2" id="KW-1185">Reference proteome</keyword>
<dbReference type="Proteomes" id="UP001168821">
    <property type="component" value="Unassembled WGS sequence"/>
</dbReference>
<protein>
    <submittedName>
        <fullName evidence="1">Uncharacterized protein</fullName>
    </submittedName>
</protein>
<organism evidence="1 2">
    <name type="scientific">Zophobas morio</name>
    <dbReference type="NCBI Taxonomy" id="2755281"/>
    <lineage>
        <taxon>Eukaryota</taxon>
        <taxon>Metazoa</taxon>
        <taxon>Ecdysozoa</taxon>
        <taxon>Arthropoda</taxon>
        <taxon>Hexapoda</taxon>
        <taxon>Insecta</taxon>
        <taxon>Pterygota</taxon>
        <taxon>Neoptera</taxon>
        <taxon>Endopterygota</taxon>
        <taxon>Coleoptera</taxon>
        <taxon>Polyphaga</taxon>
        <taxon>Cucujiformia</taxon>
        <taxon>Tenebrionidae</taxon>
        <taxon>Zophobas</taxon>
    </lineage>
</organism>
<comment type="caution">
    <text evidence="1">The sequence shown here is derived from an EMBL/GenBank/DDBJ whole genome shotgun (WGS) entry which is preliminary data.</text>
</comment>
<accession>A0AA38IY60</accession>
<dbReference type="EMBL" id="JALNTZ010000001">
    <property type="protein sequence ID" value="KAJ3665458.1"/>
    <property type="molecule type" value="Genomic_DNA"/>
</dbReference>
<name>A0AA38IY60_9CUCU</name>
<gene>
    <name evidence="1" type="ORF">Zmor_000953</name>
</gene>